<dbReference type="PANTHER" id="PTHR43423:SF1">
    <property type="entry name" value="ABC TRANSPORTER I FAMILY MEMBER 17"/>
    <property type="match status" value="1"/>
</dbReference>
<feature type="domain" description="Metalloenzyme" evidence="4">
    <location>
        <begin position="40"/>
        <end position="100"/>
    </location>
</feature>
<dbReference type="GO" id="GO:0005524">
    <property type="term" value="F:ATP binding"/>
    <property type="evidence" value="ECO:0007669"/>
    <property type="project" value="InterPro"/>
</dbReference>
<feature type="domain" description="ABC transporter" evidence="3">
    <location>
        <begin position="210"/>
        <end position="330"/>
    </location>
</feature>
<evidence type="ECO:0000259" key="4">
    <source>
        <dbReference type="Pfam" id="PF01676"/>
    </source>
</evidence>
<organism evidence="5 6">
    <name type="scientific">Adiantum capillus-veneris</name>
    <name type="common">Maidenhair fern</name>
    <dbReference type="NCBI Taxonomy" id="13818"/>
    <lineage>
        <taxon>Eukaryota</taxon>
        <taxon>Viridiplantae</taxon>
        <taxon>Streptophyta</taxon>
        <taxon>Embryophyta</taxon>
        <taxon>Tracheophyta</taxon>
        <taxon>Polypodiopsida</taxon>
        <taxon>Polypodiidae</taxon>
        <taxon>Polypodiales</taxon>
        <taxon>Pteridineae</taxon>
        <taxon>Pteridaceae</taxon>
        <taxon>Vittarioideae</taxon>
        <taxon>Adiantum</taxon>
    </lineage>
</organism>
<dbReference type="GO" id="GO:0005737">
    <property type="term" value="C:cytoplasm"/>
    <property type="evidence" value="ECO:0007669"/>
    <property type="project" value="InterPro"/>
</dbReference>
<dbReference type="AlphaFoldDB" id="A0A9D4UZY5"/>
<dbReference type="Proteomes" id="UP000886520">
    <property type="component" value="Chromosome 7"/>
</dbReference>
<keyword evidence="2" id="KW-0934">Plastid</keyword>
<reference evidence="5" key="1">
    <citation type="submission" date="2021-01" db="EMBL/GenBank/DDBJ databases">
        <title>Adiantum capillus-veneris genome.</title>
        <authorList>
            <person name="Fang Y."/>
            <person name="Liao Q."/>
        </authorList>
    </citation>
    <scope>NUCLEOTIDE SEQUENCE</scope>
    <source>
        <strain evidence="5">H3</strain>
        <tissue evidence="5">Leaf</tissue>
    </source>
</reference>
<dbReference type="Pfam" id="PF00005">
    <property type="entry name" value="ABC_tran"/>
    <property type="match status" value="1"/>
</dbReference>
<comment type="catalytic activity">
    <reaction evidence="1">
        <text>(2R)-2-phosphoglycerate = (2R)-3-phosphoglycerate</text>
        <dbReference type="Rhea" id="RHEA:15901"/>
        <dbReference type="ChEBI" id="CHEBI:58272"/>
        <dbReference type="ChEBI" id="CHEBI:58289"/>
        <dbReference type="EC" id="5.4.2.12"/>
    </reaction>
</comment>
<evidence type="ECO:0000259" key="3">
    <source>
        <dbReference type="Pfam" id="PF00005"/>
    </source>
</evidence>
<comment type="caution">
    <text evidence="5">The sequence shown here is derived from an EMBL/GenBank/DDBJ whole genome shotgun (WGS) entry which is preliminary data.</text>
</comment>
<dbReference type="GO" id="GO:0016887">
    <property type="term" value="F:ATP hydrolysis activity"/>
    <property type="evidence" value="ECO:0007669"/>
    <property type="project" value="InterPro"/>
</dbReference>
<evidence type="ECO:0000256" key="2">
    <source>
        <dbReference type="ARBA" id="ARBA00022528"/>
    </source>
</evidence>
<accession>A0A9D4UZY5</accession>
<dbReference type="EMBL" id="JABFUD020000007">
    <property type="protein sequence ID" value="KAI5077220.1"/>
    <property type="molecule type" value="Genomic_DNA"/>
</dbReference>
<keyword evidence="6" id="KW-1185">Reference proteome</keyword>
<dbReference type="InterPro" id="IPR006124">
    <property type="entry name" value="Metalloenzyme"/>
</dbReference>
<evidence type="ECO:0000313" key="5">
    <source>
        <dbReference type="EMBL" id="KAI5077220.1"/>
    </source>
</evidence>
<dbReference type="Gene3D" id="3.40.720.10">
    <property type="entry name" value="Alkaline Phosphatase, subunit A"/>
    <property type="match status" value="1"/>
</dbReference>
<proteinExistence type="predicted"/>
<dbReference type="Pfam" id="PF01676">
    <property type="entry name" value="Metalloenzyme"/>
    <property type="match status" value="1"/>
</dbReference>
<dbReference type="GO" id="GO:0004619">
    <property type="term" value="F:phosphoglycerate mutase activity"/>
    <property type="evidence" value="ECO:0007669"/>
    <property type="project" value="UniProtKB-EC"/>
</dbReference>
<dbReference type="InterPro" id="IPR027417">
    <property type="entry name" value="P-loop_NTPase"/>
</dbReference>
<evidence type="ECO:0008006" key="7">
    <source>
        <dbReference type="Google" id="ProtNLM"/>
    </source>
</evidence>
<gene>
    <name evidence="5" type="ORF">GOP47_0007044</name>
</gene>
<protein>
    <recommendedName>
        <fullName evidence="7">ABC transporter domain-containing protein</fullName>
    </recommendedName>
</protein>
<name>A0A9D4UZY5_ADICA</name>
<dbReference type="InterPro" id="IPR036646">
    <property type="entry name" value="PGAM_B_sf"/>
</dbReference>
<dbReference type="InterPro" id="IPR003439">
    <property type="entry name" value="ABC_transporter-like_ATP-bd"/>
</dbReference>
<dbReference type="OrthoDB" id="6593433at2759"/>
<dbReference type="InterPro" id="IPR017850">
    <property type="entry name" value="Alkaline_phosphatase_core_sf"/>
</dbReference>
<dbReference type="PANTHER" id="PTHR43423">
    <property type="entry name" value="ABC TRANSPORTER I FAMILY MEMBER 17"/>
    <property type="match status" value="1"/>
</dbReference>
<dbReference type="Gene3D" id="3.40.50.300">
    <property type="entry name" value="P-loop containing nucleotide triphosphate hydrolases"/>
    <property type="match status" value="1"/>
</dbReference>
<dbReference type="SUPFAM" id="SSF52540">
    <property type="entry name" value="P-loop containing nucleoside triphosphate hydrolases"/>
    <property type="match status" value="1"/>
</dbReference>
<sequence length="357" mass="40164">MIMLAKALEYANFDRVRVTKIHYAGMLQYDGELKLPSKYLVSPPKIDRTLGEYFAKKGLRTFACSKTVKFGPVTFFWNGNRSSLVDSKLETYVEIQSDQESTLLELQLVCKFKPEKSTLIHGLCCSIAFFLCLFDLPIGSLSMKQQIQLSRGQYQRVDKQVEQEFEEVLEDEHLVHIPEGGPLTGNKAPKISIKDLNRFTDAGDLILSLASLDIYAGTVVGIIGPSGSGKSTLLRALNRLWEPPPDTVFLDAQDITKLDVISVRRRVGMLFQLPALFDGTIADNLNYGPSLKGERLSHDRLVELLRYADLDSSFLSKSITGLSVGMEKFLNCLVERMSQQLWITRATCSNWTVFYRA</sequence>
<evidence type="ECO:0000313" key="6">
    <source>
        <dbReference type="Proteomes" id="UP000886520"/>
    </source>
</evidence>
<dbReference type="Gene3D" id="3.40.1450.10">
    <property type="entry name" value="BPG-independent phosphoglycerate mutase, domain B"/>
    <property type="match status" value="1"/>
</dbReference>
<evidence type="ECO:0000256" key="1">
    <source>
        <dbReference type="ARBA" id="ARBA00000370"/>
    </source>
</evidence>
<keyword evidence="2" id="KW-0150">Chloroplast</keyword>
<dbReference type="GO" id="GO:0046872">
    <property type="term" value="F:metal ion binding"/>
    <property type="evidence" value="ECO:0007669"/>
    <property type="project" value="InterPro"/>
</dbReference>